<dbReference type="AlphaFoldDB" id="A0A0F4ZHR7"/>
<dbReference type="InterPro" id="IPR050587">
    <property type="entry name" value="GNT1/Glycosyltrans_8"/>
</dbReference>
<comment type="caution">
    <text evidence="1">The sequence shown here is derived from an EMBL/GenBank/DDBJ whole genome shotgun (WGS) entry which is preliminary data.</text>
</comment>
<dbReference type="Proteomes" id="UP000033483">
    <property type="component" value="Unassembled WGS sequence"/>
</dbReference>
<evidence type="ECO:0000313" key="1">
    <source>
        <dbReference type="EMBL" id="KKA30092.1"/>
    </source>
</evidence>
<reference evidence="1 2" key="1">
    <citation type="submission" date="2015-03" db="EMBL/GenBank/DDBJ databases">
        <authorList>
            <person name="Radwan O."/>
            <person name="Al-Naeli F.A."/>
            <person name="Rendon G.A."/>
            <person name="Fields C."/>
        </authorList>
    </citation>
    <scope>NUCLEOTIDE SEQUENCE [LARGE SCALE GENOMIC DNA]</scope>
    <source>
        <strain evidence="1">CR-DP1</strain>
    </source>
</reference>
<protein>
    <recommendedName>
        <fullName evidence="3">Glucose N-acetyltransferase 1</fullName>
    </recommendedName>
</protein>
<dbReference type="InterPro" id="IPR029044">
    <property type="entry name" value="Nucleotide-diphossugar_trans"/>
</dbReference>
<evidence type="ECO:0000313" key="2">
    <source>
        <dbReference type="Proteomes" id="UP000033483"/>
    </source>
</evidence>
<dbReference type="SUPFAM" id="SSF53448">
    <property type="entry name" value="Nucleotide-diphospho-sugar transferases"/>
    <property type="match status" value="1"/>
</dbReference>
<organism evidence="1 2">
    <name type="scientific">Thielaviopsis punctulata</name>
    <dbReference type="NCBI Taxonomy" id="72032"/>
    <lineage>
        <taxon>Eukaryota</taxon>
        <taxon>Fungi</taxon>
        <taxon>Dikarya</taxon>
        <taxon>Ascomycota</taxon>
        <taxon>Pezizomycotina</taxon>
        <taxon>Sordariomycetes</taxon>
        <taxon>Hypocreomycetidae</taxon>
        <taxon>Microascales</taxon>
        <taxon>Ceratocystidaceae</taxon>
        <taxon>Thielaviopsis</taxon>
    </lineage>
</organism>
<name>A0A0F4ZHR7_9PEZI</name>
<keyword evidence="2" id="KW-1185">Reference proteome</keyword>
<dbReference type="Gene3D" id="3.90.550.10">
    <property type="entry name" value="Spore Coat Polysaccharide Biosynthesis Protein SpsA, Chain A"/>
    <property type="match status" value="1"/>
</dbReference>
<accession>A0A0F4ZHR7</accession>
<sequence length="357" mass="40260">MNSLLRSLVARPSRWIPLCLCLLLLSLSFVYTPFALPSVQVTFPTTTAPNPLVVDPSPPPSAEIPPAPLTADWSRFAYAQYVTNTAYLCNSVMFFEALQRHDSKAQRVMMYPRTMMAPDATDANGNYDAGLLIKARDEYGVKLSPIDVQHKVTSDTTWADSYTKLLVFNQTQYARVLSVDSDSLLMHHMDELFFTPAAPIAMPRAYWLYPKQKVLSSQLMLVTPSAAEFQRVQRAIQQVANNEYDMEIVNTLYGDSAVVLPHRAYDMLSAEFRATDHAKYLGSADEKWDPVAAYNEAKMVHFSDWPVPKPWRLVSPEMRNKHGPKCDGSGGRAECAEWKLWNSLYDDFAAKRKEVCG</sequence>
<evidence type="ECO:0008006" key="3">
    <source>
        <dbReference type="Google" id="ProtNLM"/>
    </source>
</evidence>
<dbReference type="PANTHER" id="PTHR11183">
    <property type="entry name" value="GLYCOGENIN SUBFAMILY MEMBER"/>
    <property type="match status" value="1"/>
</dbReference>
<gene>
    <name evidence="1" type="ORF">TD95_005321</name>
</gene>
<dbReference type="EMBL" id="LAEV01000516">
    <property type="protein sequence ID" value="KKA30092.1"/>
    <property type="molecule type" value="Genomic_DNA"/>
</dbReference>
<proteinExistence type="predicted"/>
<dbReference type="OrthoDB" id="2014201at2759"/>